<dbReference type="Proteomes" id="UP000681027">
    <property type="component" value="Unassembled WGS sequence"/>
</dbReference>
<keyword evidence="2" id="KW-0282">Flagellum</keyword>
<comment type="caution">
    <text evidence="2">The sequence shown here is derived from an EMBL/GenBank/DDBJ whole genome shotgun (WGS) entry which is preliminary data.</text>
</comment>
<gene>
    <name evidence="2" type="ORF">KHA94_18325</name>
</gene>
<keyword evidence="1" id="KW-1133">Transmembrane helix</keyword>
<keyword evidence="2" id="KW-0969">Cilium</keyword>
<accession>A0ABS5NWB4</accession>
<name>A0ABS5NWB4_9BACI</name>
<keyword evidence="1" id="KW-0472">Membrane</keyword>
<proteinExistence type="predicted"/>
<feature type="transmembrane region" description="Helical" evidence="1">
    <location>
        <begin position="12"/>
        <end position="38"/>
    </location>
</feature>
<keyword evidence="2" id="KW-0966">Cell projection</keyword>
<keyword evidence="1" id="KW-0812">Transmembrane</keyword>
<organism evidence="2 3">
    <name type="scientific">Cytobacillus citreus</name>
    <dbReference type="NCBI Taxonomy" id="2833586"/>
    <lineage>
        <taxon>Bacteria</taxon>
        <taxon>Bacillati</taxon>
        <taxon>Bacillota</taxon>
        <taxon>Bacilli</taxon>
        <taxon>Bacillales</taxon>
        <taxon>Bacillaceae</taxon>
        <taxon>Cytobacillus</taxon>
    </lineage>
</organism>
<feature type="transmembrane region" description="Helical" evidence="1">
    <location>
        <begin position="58"/>
        <end position="84"/>
    </location>
</feature>
<dbReference type="EMBL" id="JAGYPM010000004">
    <property type="protein sequence ID" value="MBS4192125.1"/>
    <property type="molecule type" value="Genomic_DNA"/>
</dbReference>
<keyword evidence="3" id="KW-1185">Reference proteome</keyword>
<sequence>MKKFALLLAGGIAAIVLLSNLGSIIGLAISIAILYLVFKQFVKTDSTLMKIGWGIIGLMALMASASNIPAILGIAAAYVLYLVYKKWNKSKTAVVEENDPFANFEKQWGEIKKN</sequence>
<evidence type="ECO:0000313" key="3">
    <source>
        <dbReference type="Proteomes" id="UP000681027"/>
    </source>
</evidence>
<evidence type="ECO:0000256" key="1">
    <source>
        <dbReference type="SAM" id="Phobius"/>
    </source>
</evidence>
<dbReference type="RefSeq" id="WP_213103569.1">
    <property type="nucleotide sequence ID" value="NZ_JAGYPM010000004.1"/>
</dbReference>
<evidence type="ECO:0000313" key="2">
    <source>
        <dbReference type="EMBL" id="MBS4192125.1"/>
    </source>
</evidence>
<protein>
    <submittedName>
        <fullName evidence="2">Flagellar basal body rod protein</fullName>
    </submittedName>
</protein>
<reference evidence="2 3" key="1">
    <citation type="submission" date="2021-05" db="EMBL/GenBank/DDBJ databases">
        <title>Novel Bacillus species.</title>
        <authorList>
            <person name="Liu G."/>
        </authorList>
    </citation>
    <scope>NUCLEOTIDE SEQUENCE [LARGE SCALE GENOMIC DNA]</scope>
    <source>
        <strain evidence="2 3">FJAT-49705</strain>
    </source>
</reference>